<keyword evidence="2" id="KW-1185">Reference proteome</keyword>
<reference evidence="1 2" key="1">
    <citation type="journal article" date="2016" name="PLoS Pathog.">
        <title>Biosynthesis of antibiotic leucinostatins in bio-control fungus Purpureocillium lilacinum and their inhibition on phytophthora revealed by genome mining.</title>
        <authorList>
            <person name="Wang G."/>
            <person name="Liu Z."/>
            <person name="Lin R."/>
            <person name="Li E."/>
            <person name="Mao Z."/>
            <person name="Ling J."/>
            <person name="Yang Y."/>
            <person name="Yin W.B."/>
            <person name="Xie B."/>
        </authorList>
    </citation>
    <scope>NUCLEOTIDE SEQUENCE [LARGE SCALE GENOMIC DNA]</scope>
    <source>
        <strain evidence="1">170</strain>
    </source>
</reference>
<evidence type="ECO:0000313" key="2">
    <source>
        <dbReference type="Proteomes" id="UP000078397"/>
    </source>
</evidence>
<dbReference type="AlphaFoldDB" id="A0A219APD9"/>
<dbReference type="EMBL" id="LSBJ02000007">
    <property type="protein sequence ID" value="OWT42686.1"/>
    <property type="molecule type" value="Genomic_DNA"/>
</dbReference>
<dbReference type="Proteomes" id="UP000078397">
    <property type="component" value="Unassembled WGS sequence"/>
</dbReference>
<protein>
    <submittedName>
        <fullName evidence="1">Uncharacterized protein</fullName>
    </submittedName>
</protein>
<proteinExistence type="predicted"/>
<comment type="caution">
    <text evidence="1">The sequence shown here is derived from an EMBL/GenBank/DDBJ whole genome shotgun (WGS) entry which is preliminary data.</text>
</comment>
<organism evidence="1 2">
    <name type="scientific">Pochonia chlamydosporia 170</name>
    <dbReference type="NCBI Taxonomy" id="1380566"/>
    <lineage>
        <taxon>Eukaryota</taxon>
        <taxon>Fungi</taxon>
        <taxon>Dikarya</taxon>
        <taxon>Ascomycota</taxon>
        <taxon>Pezizomycotina</taxon>
        <taxon>Sordariomycetes</taxon>
        <taxon>Hypocreomycetidae</taxon>
        <taxon>Hypocreales</taxon>
        <taxon>Clavicipitaceae</taxon>
        <taxon>Pochonia</taxon>
    </lineage>
</organism>
<name>A0A219APD9_METCM</name>
<dbReference type="RefSeq" id="XP_022285167.1">
    <property type="nucleotide sequence ID" value="XM_022429755.1"/>
</dbReference>
<accession>A0A219APD9</accession>
<sequence length="92" mass="9862">MLPPNWPVDGPAHQYVPSPMCPGCSDGQVNPGRIRGSLGWASGQRGEAIHHIRGQGADFAAKVSLTLAQWRCSRLGDVPCCGCYCDPDWQGL</sequence>
<evidence type="ECO:0000313" key="1">
    <source>
        <dbReference type="EMBL" id="OWT42686.1"/>
    </source>
</evidence>
<dbReference type="GeneID" id="33936965"/>
<dbReference type="KEGG" id="pchm:VFPPC_18099"/>
<gene>
    <name evidence="1" type="ORF">VFPPC_18099</name>
</gene>